<gene>
    <name evidence="2" type="ORF">EZS28_018639</name>
</gene>
<dbReference type="Proteomes" id="UP000324800">
    <property type="component" value="Unassembled WGS sequence"/>
</dbReference>
<dbReference type="AlphaFoldDB" id="A0A5J4VT63"/>
<name>A0A5J4VT63_9EUKA</name>
<dbReference type="InterPro" id="IPR016024">
    <property type="entry name" value="ARM-type_fold"/>
</dbReference>
<dbReference type="InterPro" id="IPR011989">
    <property type="entry name" value="ARM-like"/>
</dbReference>
<dbReference type="EMBL" id="SNRW01005083">
    <property type="protein sequence ID" value="KAA6385834.1"/>
    <property type="molecule type" value="Genomic_DNA"/>
</dbReference>
<evidence type="ECO:0008006" key="4">
    <source>
        <dbReference type="Google" id="ProtNLM"/>
    </source>
</evidence>
<dbReference type="Gene3D" id="1.25.10.10">
    <property type="entry name" value="Leucine-rich Repeat Variant"/>
    <property type="match status" value="1"/>
</dbReference>
<feature type="region of interest" description="Disordered" evidence="1">
    <location>
        <begin position="255"/>
        <end position="277"/>
    </location>
</feature>
<protein>
    <recommendedName>
        <fullName evidence="4">SPRY domain-containing protein</fullName>
    </recommendedName>
</protein>
<evidence type="ECO:0000313" key="3">
    <source>
        <dbReference type="Proteomes" id="UP000324800"/>
    </source>
</evidence>
<dbReference type="SUPFAM" id="SSF48371">
    <property type="entry name" value="ARM repeat"/>
    <property type="match status" value="1"/>
</dbReference>
<organism evidence="2 3">
    <name type="scientific">Streblomastix strix</name>
    <dbReference type="NCBI Taxonomy" id="222440"/>
    <lineage>
        <taxon>Eukaryota</taxon>
        <taxon>Metamonada</taxon>
        <taxon>Preaxostyla</taxon>
        <taxon>Oxymonadida</taxon>
        <taxon>Streblomastigidae</taxon>
        <taxon>Streblomastix</taxon>
    </lineage>
</organism>
<accession>A0A5J4VT63</accession>
<proteinExistence type="predicted"/>
<evidence type="ECO:0000256" key="1">
    <source>
        <dbReference type="SAM" id="MobiDB-lite"/>
    </source>
</evidence>
<dbReference type="OrthoDB" id="195736at2759"/>
<comment type="caution">
    <text evidence="2">The sequence shown here is derived from an EMBL/GenBank/DDBJ whole genome shotgun (WGS) entry which is preliminary data.</text>
</comment>
<reference evidence="2 3" key="1">
    <citation type="submission" date="2019-03" db="EMBL/GenBank/DDBJ databases">
        <title>Single cell metagenomics reveals metabolic interactions within the superorganism composed of flagellate Streblomastix strix and complex community of Bacteroidetes bacteria on its surface.</title>
        <authorList>
            <person name="Treitli S.C."/>
            <person name="Kolisko M."/>
            <person name="Husnik F."/>
            <person name="Keeling P."/>
            <person name="Hampl V."/>
        </authorList>
    </citation>
    <scope>NUCLEOTIDE SEQUENCE [LARGE SCALE GENOMIC DNA]</scope>
    <source>
        <strain evidence="2">ST1C</strain>
    </source>
</reference>
<sequence length="529" mass="59514">MDISTFRLDQTYMFGTTTSADVTTIIPHIIEDLESDNANLHMPSLRQLLEIILDNRESKDLYLNYKLMPLLNKFAGNIEKNEEYVLSTTILHVIGVRNGSDDKTILAGAAIDSIIHSLFSGDEKTSKSGSKALCELIEENEIIRHSLMRTGFISKVQYAFINSSQSSSSSSSSQTESTTPYHVKCGLLDIILKLVATVDDLQPTSILIPILTELKNNGEKDIKNKSINILAIQYAKGINATSSDSKVKNDEIKQLKEGMEREKAEKEKNKEELKRKEEELLRERRRADEAEQRIRRLEQEKEQEKQIKEKKEAELKKLKDKNENQKFNQKQQIENPIQKTSQDFPIAIHNINSTFQNFSDINGVMKKITQKQTKDICSSLTQVMENGIWDLEAQFNTTQKDGAGALGIVQDTFNIPVPCIPSNNSGTAFFCGKAWGTDGKIYAKTGNYTAGNAAFTKNQIVKIEFDSGKGTLHLFVDGAQQPIYISGINEKVRFVIYMLYSGSTCTLRSLKKLLTPTVGHLPNEKALQW</sequence>
<evidence type="ECO:0000313" key="2">
    <source>
        <dbReference type="EMBL" id="KAA6385834.1"/>
    </source>
</evidence>